<gene>
    <name evidence="2" type="ORF">ABCR88_07715</name>
</gene>
<name>A0AAU7WZQ3_9PSED</name>
<proteinExistence type="predicted"/>
<evidence type="ECO:0000256" key="1">
    <source>
        <dbReference type="SAM" id="MobiDB-lite"/>
    </source>
</evidence>
<dbReference type="AlphaFoldDB" id="A0AAU7WZQ3"/>
<dbReference type="EMBL" id="CP158490">
    <property type="protein sequence ID" value="XBY25709.1"/>
    <property type="molecule type" value="Genomic_DNA"/>
</dbReference>
<feature type="region of interest" description="Disordered" evidence="1">
    <location>
        <begin position="81"/>
        <end position="114"/>
    </location>
</feature>
<dbReference type="RefSeq" id="WP_350404329.1">
    <property type="nucleotide sequence ID" value="NZ_CP158490.1"/>
</dbReference>
<reference evidence="2" key="1">
    <citation type="submission" date="2024-06" db="EMBL/GenBank/DDBJ databases">
        <authorList>
            <person name="Wu L."/>
        </authorList>
    </citation>
    <scope>NUCLEOTIDE SEQUENCE</scope>
    <source>
        <strain evidence="2">W17</strain>
    </source>
</reference>
<organism evidence="2">
    <name type="scientific">Pseudomonas sp. W17</name>
    <dbReference type="NCBI Taxonomy" id="3144407"/>
    <lineage>
        <taxon>Bacteria</taxon>
        <taxon>Pseudomonadati</taxon>
        <taxon>Pseudomonadota</taxon>
        <taxon>Gammaproteobacteria</taxon>
        <taxon>Pseudomonadales</taxon>
        <taxon>Pseudomonadaceae</taxon>
        <taxon>Pseudomonas</taxon>
    </lineage>
</organism>
<sequence length="114" mass="12769">MSKARPFIDTFRDIEAGGLLDELSEAQHRLIDAIRLSGKGGKLVIELNYKPDGRGQMNIKADVKVKEPTLSRGTSLFFLTPEGNLTRRDPRQQDLPLRPVLDEESPANLRNVSQ</sequence>
<evidence type="ECO:0000313" key="2">
    <source>
        <dbReference type="EMBL" id="XBY25709.1"/>
    </source>
</evidence>
<protein>
    <submittedName>
        <fullName evidence="2">Uncharacterized protein</fullName>
    </submittedName>
</protein>
<accession>A0AAU7WZQ3</accession>